<dbReference type="PANTHER" id="PTHR24412">
    <property type="entry name" value="KELCH PROTEIN"/>
    <property type="match status" value="1"/>
</dbReference>
<feature type="compositionally biased region" description="Low complexity" evidence="7">
    <location>
        <begin position="15"/>
        <end position="32"/>
    </location>
</feature>
<evidence type="ECO:0000313" key="13">
    <source>
        <dbReference type="RefSeq" id="XP_055886032.1"/>
    </source>
</evidence>
<dbReference type="PANTHER" id="PTHR24412:SF401">
    <property type="entry name" value="FI11917P"/>
    <property type="match status" value="1"/>
</dbReference>
<dbReference type="Pfam" id="PF07707">
    <property type="entry name" value="BACK"/>
    <property type="match status" value="1"/>
</dbReference>
<comment type="subcellular location">
    <subcellularLocation>
        <location evidence="1">Cytoplasm</location>
    </subcellularLocation>
</comment>
<dbReference type="AlphaFoldDB" id="A0A9U8E8W6"/>
<dbReference type="RefSeq" id="XP_055886034.1">
    <property type="nucleotide sequence ID" value="XM_056030059.1"/>
</dbReference>
<dbReference type="GO" id="GO:0005737">
    <property type="term" value="C:cytoplasm"/>
    <property type="evidence" value="ECO:0007669"/>
    <property type="project" value="UniProtKB-SubCell"/>
</dbReference>
<organism evidence="9 10">
    <name type="scientific">Biomphalaria glabrata</name>
    <name type="common">Bloodfluke planorb</name>
    <name type="synonym">Freshwater snail</name>
    <dbReference type="NCBI Taxonomy" id="6526"/>
    <lineage>
        <taxon>Eukaryota</taxon>
        <taxon>Metazoa</taxon>
        <taxon>Spiralia</taxon>
        <taxon>Lophotrochozoa</taxon>
        <taxon>Mollusca</taxon>
        <taxon>Gastropoda</taxon>
        <taxon>Heterobranchia</taxon>
        <taxon>Euthyneura</taxon>
        <taxon>Panpulmonata</taxon>
        <taxon>Hygrophila</taxon>
        <taxon>Lymnaeoidea</taxon>
        <taxon>Planorbidae</taxon>
        <taxon>Biomphalaria</taxon>
    </lineage>
</organism>
<keyword evidence="4" id="KW-0963">Cytoplasm</keyword>
<dbReference type="FunFam" id="2.120.10.80:FF:000024">
    <property type="entry name" value="Kelch-like ECH-associated protein 1"/>
    <property type="match status" value="1"/>
</dbReference>
<comment type="pathway">
    <text evidence="2">Protein modification; protein ubiquitination.</text>
</comment>
<dbReference type="Pfam" id="PF01344">
    <property type="entry name" value="Kelch_1"/>
    <property type="match status" value="6"/>
</dbReference>
<dbReference type="KEGG" id="bgt:106063973"/>
<dbReference type="RefSeq" id="XP_055886033.1">
    <property type="nucleotide sequence ID" value="XM_056030058.1"/>
</dbReference>
<evidence type="ECO:0000256" key="3">
    <source>
        <dbReference type="ARBA" id="ARBA00022441"/>
    </source>
</evidence>
<dbReference type="OrthoDB" id="45365at2759"/>
<dbReference type="SMART" id="SM00225">
    <property type="entry name" value="BTB"/>
    <property type="match status" value="1"/>
</dbReference>
<evidence type="ECO:0000313" key="15">
    <source>
        <dbReference type="RefSeq" id="XP_055886034.1"/>
    </source>
</evidence>
<keyword evidence="3" id="KW-0880">Kelch repeat</keyword>
<dbReference type="RefSeq" id="XP_055886032.1">
    <property type="nucleotide sequence ID" value="XM_056030057.1"/>
</dbReference>
<protein>
    <submittedName>
        <fullName evidence="10 11">Kelch-like ECH-associated protein 1B</fullName>
    </submittedName>
</protein>
<dbReference type="PROSITE" id="PS50097">
    <property type="entry name" value="BTB"/>
    <property type="match status" value="1"/>
</dbReference>
<dbReference type="InterPro" id="IPR015915">
    <property type="entry name" value="Kelch-typ_b-propeller"/>
</dbReference>
<reference evidence="10 11" key="1">
    <citation type="submission" date="2025-04" db="UniProtKB">
        <authorList>
            <consortium name="RefSeq"/>
        </authorList>
    </citation>
    <scope>IDENTIFICATION</scope>
</reference>
<dbReference type="Proteomes" id="UP001165740">
    <property type="component" value="Chromosome 5"/>
</dbReference>
<evidence type="ECO:0000256" key="6">
    <source>
        <dbReference type="ARBA" id="ARBA00022786"/>
    </source>
</evidence>
<dbReference type="SMART" id="SM00875">
    <property type="entry name" value="BACK"/>
    <property type="match status" value="1"/>
</dbReference>
<dbReference type="SUPFAM" id="SSF54695">
    <property type="entry name" value="POZ domain"/>
    <property type="match status" value="1"/>
</dbReference>
<feature type="domain" description="BTB" evidence="8">
    <location>
        <begin position="122"/>
        <end position="191"/>
    </location>
</feature>
<dbReference type="RefSeq" id="XP_013077936.2">
    <property type="nucleotide sequence ID" value="XM_013222482.2"/>
</dbReference>
<dbReference type="RefSeq" id="XP_013077918.2">
    <property type="nucleotide sequence ID" value="XM_013222464.2"/>
</dbReference>
<dbReference type="SUPFAM" id="SSF117281">
    <property type="entry name" value="Kelch motif"/>
    <property type="match status" value="1"/>
</dbReference>
<dbReference type="Gene3D" id="2.120.10.80">
    <property type="entry name" value="Kelch-type beta propeller"/>
    <property type="match status" value="1"/>
</dbReference>
<dbReference type="InterPro" id="IPR000210">
    <property type="entry name" value="BTB/POZ_dom"/>
</dbReference>
<dbReference type="RefSeq" id="XP_055886031.1">
    <property type="nucleotide sequence ID" value="XM_056030056.1"/>
</dbReference>
<evidence type="ECO:0000313" key="12">
    <source>
        <dbReference type="RefSeq" id="XP_055886031.1"/>
    </source>
</evidence>
<dbReference type="InterPro" id="IPR017096">
    <property type="entry name" value="BTB-kelch_protein"/>
</dbReference>
<evidence type="ECO:0000256" key="2">
    <source>
        <dbReference type="ARBA" id="ARBA00004906"/>
    </source>
</evidence>
<feature type="region of interest" description="Disordered" evidence="7">
    <location>
        <begin position="1"/>
        <end position="32"/>
    </location>
</feature>
<dbReference type="Gene3D" id="3.30.710.10">
    <property type="entry name" value="Potassium Channel Kv1.1, Chain A"/>
    <property type="match status" value="1"/>
</dbReference>
<dbReference type="SMART" id="SM00612">
    <property type="entry name" value="Kelch"/>
    <property type="match status" value="6"/>
</dbReference>
<dbReference type="Pfam" id="PF00651">
    <property type="entry name" value="BTB"/>
    <property type="match status" value="1"/>
</dbReference>
<evidence type="ECO:0000256" key="4">
    <source>
        <dbReference type="ARBA" id="ARBA00022490"/>
    </source>
</evidence>
<keyword evidence="6" id="KW-0833">Ubl conjugation pathway</keyword>
<dbReference type="FunFam" id="1.25.40.420:FF:000001">
    <property type="entry name" value="Kelch-like family member 12"/>
    <property type="match status" value="1"/>
</dbReference>
<dbReference type="InterPro" id="IPR011333">
    <property type="entry name" value="SKP1/BTB/POZ_sf"/>
</dbReference>
<keyword evidence="9" id="KW-1185">Reference proteome</keyword>
<name>A0A9U8E8W6_BIOGL</name>
<dbReference type="PIRSF" id="PIRSF037037">
    <property type="entry name" value="Kelch-like_protein_gigaxonin"/>
    <property type="match status" value="1"/>
</dbReference>
<dbReference type="GeneID" id="106063973"/>
<proteinExistence type="predicted"/>
<evidence type="ECO:0000313" key="10">
    <source>
        <dbReference type="RefSeq" id="XP_013077918.2"/>
    </source>
</evidence>
<evidence type="ECO:0000256" key="1">
    <source>
        <dbReference type="ARBA" id="ARBA00004496"/>
    </source>
</evidence>
<feature type="compositionally biased region" description="Polar residues" evidence="7">
    <location>
        <begin position="1"/>
        <end position="14"/>
    </location>
</feature>
<accession>A0A9U8E8W6</accession>
<evidence type="ECO:0000256" key="5">
    <source>
        <dbReference type="ARBA" id="ARBA00022737"/>
    </source>
</evidence>
<keyword evidence="5" id="KW-0677">Repeat</keyword>
<evidence type="ECO:0000256" key="7">
    <source>
        <dbReference type="SAM" id="MobiDB-lite"/>
    </source>
</evidence>
<dbReference type="OMA" id="FDGENRW"/>
<evidence type="ECO:0000313" key="9">
    <source>
        <dbReference type="Proteomes" id="UP001165740"/>
    </source>
</evidence>
<gene>
    <name evidence="10 11 12 13 14 15" type="primary">LOC106063973</name>
</gene>
<dbReference type="InterPro" id="IPR011705">
    <property type="entry name" value="BACK"/>
</dbReference>
<evidence type="ECO:0000313" key="11">
    <source>
        <dbReference type="RefSeq" id="XP_013077936.2"/>
    </source>
</evidence>
<dbReference type="InterPro" id="IPR006652">
    <property type="entry name" value="Kelch_1"/>
</dbReference>
<sequence length="660" mass="75323">MLRMASNYQPLQVWSTTSSQTQSRQQQQHQQQGFSPFDHFWSTLNPIHQVPKYGPMGSKEWEEVLQMETERASQRHFPLSAYMMRSQVAESSQDGSMRFKISKYPEEAFTSINQFRQDDALCDITLIIKGERIRAHKLILAACSNYFRGMFMNGMREANSDEVELLEPSLTPEILRILVDFAYTYEILVTQMNVQSLLVSAIFLEMQRVVEVCSLFMEQQLDPSNCIGFYYFASMHGCLDLEIKAKKYIQEHFCEVIKYDEFVTLDAREMVQIVQQDELNVRCESEVFQAVVRWVEHDTENRLSQLEDLLERVRLSSLAPCFIEDQLERCYIIKKLPGCIQLLLDRLRRLKQHQHCLEKPRKPCKPLVIYVVGGFYRKLMDSLKRLECYNPCSKEWTRLSDPPTPRCGAGVTSLQGSVFVLGGSVKMRNGNVDLASMEMYDPQENMWHTKSPMAVPRNRVGVGVLDNMIYAIGGSTGGEQHRSTERYNPSTDSWEPIAPMNTVRTSAGVAVVNRLLYAVGGFDGKIRLQSVECYHPEENFWQEVEPLQTPRSGAGVAVMDGYIYAVGGYDGQNQLMSVERYDPRKNSWEYVSPLNKARSGIGVAVINNKLFALGGFDGGDFLSCVEIYDPSTDTWSCCETRMLCERSGHGVAVERKPSIS</sequence>
<dbReference type="Gene3D" id="1.25.40.420">
    <property type="match status" value="1"/>
</dbReference>
<evidence type="ECO:0000313" key="14">
    <source>
        <dbReference type="RefSeq" id="XP_055886033.1"/>
    </source>
</evidence>
<evidence type="ECO:0000259" key="8">
    <source>
        <dbReference type="PROSITE" id="PS50097"/>
    </source>
</evidence>